<reference evidence="1" key="2">
    <citation type="submission" date="2021-03" db="UniProtKB">
        <authorList>
            <consortium name="EnsemblPlants"/>
        </authorList>
    </citation>
    <scope>IDENTIFICATION</scope>
</reference>
<evidence type="ECO:0000313" key="1">
    <source>
        <dbReference type="EnsemblPlants" id="cds.evm.model.02.2476"/>
    </source>
</evidence>
<dbReference type="AlphaFoldDB" id="A0A803NXR0"/>
<dbReference type="EnsemblPlants" id="evm.model.02.2476">
    <property type="protein sequence ID" value="cds.evm.model.02.2476"/>
    <property type="gene ID" value="evm.TU.02.2476"/>
</dbReference>
<proteinExistence type="predicted"/>
<dbReference type="Gramene" id="evm.model.02.2476">
    <property type="protein sequence ID" value="cds.evm.model.02.2476"/>
    <property type="gene ID" value="evm.TU.02.2476"/>
</dbReference>
<name>A0A803NXR0_CANSA</name>
<dbReference type="EMBL" id="UZAU01000235">
    <property type="status" value="NOT_ANNOTATED_CDS"/>
    <property type="molecule type" value="Genomic_DNA"/>
</dbReference>
<sequence>MFVDNSFDQWCKVQGDRRELCVKPISGAKVKVDATIFPLEGQFGIGFIVHDPSSLLVVARAHCCLGSIEPDVAE</sequence>
<protein>
    <submittedName>
        <fullName evidence="1">Uncharacterized protein</fullName>
    </submittedName>
</protein>
<evidence type="ECO:0000313" key="2">
    <source>
        <dbReference type="Proteomes" id="UP000596661"/>
    </source>
</evidence>
<accession>A0A803NXR0</accession>
<keyword evidence="2" id="KW-1185">Reference proteome</keyword>
<dbReference type="Proteomes" id="UP000596661">
    <property type="component" value="Chromosome 2"/>
</dbReference>
<reference evidence="1" key="1">
    <citation type="submission" date="2018-11" db="EMBL/GenBank/DDBJ databases">
        <authorList>
            <person name="Grassa J C."/>
        </authorList>
    </citation>
    <scope>NUCLEOTIDE SEQUENCE [LARGE SCALE GENOMIC DNA]</scope>
</reference>
<organism evidence="1 2">
    <name type="scientific">Cannabis sativa</name>
    <name type="common">Hemp</name>
    <name type="synonym">Marijuana</name>
    <dbReference type="NCBI Taxonomy" id="3483"/>
    <lineage>
        <taxon>Eukaryota</taxon>
        <taxon>Viridiplantae</taxon>
        <taxon>Streptophyta</taxon>
        <taxon>Embryophyta</taxon>
        <taxon>Tracheophyta</taxon>
        <taxon>Spermatophyta</taxon>
        <taxon>Magnoliopsida</taxon>
        <taxon>eudicotyledons</taxon>
        <taxon>Gunneridae</taxon>
        <taxon>Pentapetalae</taxon>
        <taxon>rosids</taxon>
        <taxon>fabids</taxon>
        <taxon>Rosales</taxon>
        <taxon>Cannabaceae</taxon>
        <taxon>Cannabis</taxon>
    </lineage>
</organism>